<keyword evidence="11" id="KW-0969">Cilium</keyword>
<evidence type="ECO:0000256" key="1">
    <source>
        <dbReference type="ARBA" id="ARBA00005322"/>
    </source>
</evidence>
<protein>
    <recommendedName>
        <fullName evidence="2">Negative regulator of flagellin synthesis</fullName>
    </recommendedName>
    <alternativeName>
        <fullName evidence="8">Anti-sigma-28 factor</fullName>
    </alternativeName>
</protein>
<proteinExistence type="inferred from homology"/>
<keyword evidence="11" id="KW-0966">Cell projection</keyword>
<keyword evidence="4" id="KW-1005">Bacterial flagellum biogenesis</keyword>
<accession>A0ABW7FUY3</accession>
<comment type="similarity">
    <text evidence="1">Belongs to the FlgM family.</text>
</comment>
<comment type="caution">
    <text evidence="11">The sequence shown here is derived from an EMBL/GenBank/DDBJ whole genome shotgun (WGS) entry which is preliminary data.</text>
</comment>
<reference evidence="11 12" key="1">
    <citation type="submission" date="2024-08" db="EMBL/GenBank/DDBJ databases">
        <authorList>
            <person name="Lu H."/>
        </authorList>
    </citation>
    <scope>NUCLEOTIDE SEQUENCE [LARGE SCALE GENOMIC DNA]</scope>
    <source>
        <strain evidence="11 12">BYS180W</strain>
    </source>
</reference>
<keyword evidence="6" id="KW-0804">Transcription</keyword>
<dbReference type="InterPro" id="IPR035890">
    <property type="entry name" value="Anti-sigma-28_factor_FlgM_sf"/>
</dbReference>
<evidence type="ECO:0000256" key="9">
    <source>
        <dbReference type="SAM" id="MobiDB-lite"/>
    </source>
</evidence>
<evidence type="ECO:0000256" key="4">
    <source>
        <dbReference type="ARBA" id="ARBA00022795"/>
    </source>
</evidence>
<dbReference type="Pfam" id="PF04316">
    <property type="entry name" value="FlgM"/>
    <property type="match status" value="1"/>
</dbReference>
<evidence type="ECO:0000256" key="2">
    <source>
        <dbReference type="ARBA" id="ARBA00017823"/>
    </source>
</evidence>
<sequence>MKIGHNPELQAYKQATAERTTQGAQGKSAAPAGAKAAEGTQSAQVALSPQASELLAGGRDESSFDAEKVKRISQAIADGKFTVNAEAIADKLLANVQEMLARSGSGSTTSSGQSH</sequence>
<evidence type="ECO:0000256" key="7">
    <source>
        <dbReference type="ARBA" id="ARBA00024739"/>
    </source>
</evidence>
<dbReference type="InterPro" id="IPR031316">
    <property type="entry name" value="FlgM_C"/>
</dbReference>
<evidence type="ECO:0000313" key="11">
    <source>
        <dbReference type="EMBL" id="MFG6448131.1"/>
    </source>
</evidence>
<gene>
    <name evidence="11" type="primary">flgM</name>
    <name evidence="11" type="ORF">ACG0Z6_07715</name>
</gene>
<evidence type="ECO:0000256" key="5">
    <source>
        <dbReference type="ARBA" id="ARBA00023015"/>
    </source>
</evidence>
<keyword evidence="5" id="KW-0805">Transcription regulation</keyword>
<evidence type="ECO:0000259" key="10">
    <source>
        <dbReference type="Pfam" id="PF04316"/>
    </source>
</evidence>
<dbReference type="RefSeq" id="WP_394460122.1">
    <property type="nucleotide sequence ID" value="NZ_JBIGHZ010000003.1"/>
</dbReference>
<dbReference type="EMBL" id="JBIGHZ010000003">
    <property type="protein sequence ID" value="MFG6448131.1"/>
    <property type="molecule type" value="Genomic_DNA"/>
</dbReference>
<keyword evidence="12" id="KW-1185">Reference proteome</keyword>
<dbReference type="InterPro" id="IPR007412">
    <property type="entry name" value="FlgM"/>
</dbReference>
<evidence type="ECO:0000256" key="3">
    <source>
        <dbReference type="ARBA" id="ARBA00022491"/>
    </source>
</evidence>
<dbReference type="NCBIfam" id="TIGR03824">
    <property type="entry name" value="FlgM_jcvi"/>
    <property type="match status" value="1"/>
</dbReference>
<comment type="function">
    <text evidence="7">Responsible for the coupling of flagellin expression to flagellar assembly by preventing expression of the flagellin genes when a component of the middle class of proteins is defective. It negatively regulates flagellar genes by inhibiting the activity of FliA by directly binding to FliA.</text>
</comment>
<evidence type="ECO:0000256" key="8">
    <source>
        <dbReference type="ARBA" id="ARBA00030117"/>
    </source>
</evidence>
<feature type="domain" description="Anti-sigma-28 factor FlgM C-terminal" evidence="10">
    <location>
        <begin position="44"/>
        <end position="93"/>
    </location>
</feature>
<feature type="region of interest" description="Disordered" evidence="9">
    <location>
        <begin position="16"/>
        <end position="45"/>
    </location>
</feature>
<evidence type="ECO:0000313" key="12">
    <source>
        <dbReference type="Proteomes" id="UP001606099"/>
    </source>
</evidence>
<dbReference type="SUPFAM" id="SSF101498">
    <property type="entry name" value="Anti-sigma factor FlgM"/>
    <property type="match status" value="1"/>
</dbReference>
<dbReference type="Proteomes" id="UP001606099">
    <property type="component" value="Unassembled WGS sequence"/>
</dbReference>
<name>A0ABW7FUY3_9BURK</name>
<evidence type="ECO:0000256" key="6">
    <source>
        <dbReference type="ARBA" id="ARBA00023163"/>
    </source>
</evidence>
<keyword evidence="11" id="KW-0282">Flagellum</keyword>
<feature type="compositionally biased region" description="Low complexity" evidence="9">
    <location>
        <begin position="22"/>
        <end position="39"/>
    </location>
</feature>
<keyword evidence="3" id="KW-0678">Repressor</keyword>
<organism evidence="11 12">
    <name type="scientific">Roseateles rivi</name>
    <dbReference type="NCBI Taxonomy" id="3299028"/>
    <lineage>
        <taxon>Bacteria</taxon>
        <taxon>Pseudomonadati</taxon>
        <taxon>Pseudomonadota</taxon>
        <taxon>Betaproteobacteria</taxon>
        <taxon>Burkholderiales</taxon>
        <taxon>Sphaerotilaceae</taxon>
        <taxon>Roseateles</taxon>
    </lineage>
</organism>